<comment type="subcellular location">
    <subcellularLocation>
        <location evidence="2">Cytoplasm</location>
    </subcellularLocation>
    <subcellularLocation>
        <location evidence="1">Nucleus</location>
    </subcellularLocation>
</comment>
<evidence type="ECO:0000256" key="11">
    <source>
        <dbReference type="SAM" id="MobiDB-lite"/>
    </source>
</evidence>
<comment type="function">
    <text evidence="10">Protein associated with the U5 snRNP, during its maturation and its post-splicing recycling and which is required for spliceosomal tri-snRNP complex assembly in the nucleus. Has a molecular sequestering activity and transiently hinders SNRNP200 binding sites for constitutive splicing factors that intervene later during the assembly of the spliceosome and splicing. Together with its molecular sequestering activity, may also function as a molecular adapter and placeholder, coordinating the assembly of the U5 snRNP and its association with the U4/U6 di-snRNP.</text>
</comment>
<accession>A0A5P1E9J5</accession>
<feature type="compositionally biased region" description="Polar residues" evidence="11">
    <location>
        <begin position="287"/>
        <end position="297"/>
    </location>
</feature>
<feature type="region of interest" description="Disordered" evidence="11">
    <location>
        <begin position="37"/>
        <end position="147"/>
    </location>
</feature>
<sequence>MAESFEDRVKRLFGSKLFDAVPKSSFPSSSWSVAVGEVERREWNRDKGEDEDRERDPCSSAFYDKDGCLFKSRRSKRDKQREFEGDLDDFDDDEGGGGGEGEEERERERERTGEGDEEREEREIRSSVGLDPTLDHEEEEDEYDKAALCRENASERVYMRDVKDHGPYINYHAVVPDFLDEQSDEAPYFNKDPRADHFAASVRLKEDKSIEPLSKPAAKITNHDVNVKPILKRKEAQIDPKPKKRVRFDPGYMGDLDELSEEPGDVPMLPRSMAESPGVPDYLRNPSKYTCYTLDSSQNEEETNKQAFEDFRNLVKKSNPEDRQPEFPVDLPKSVTFTPRKKAVDLVPMDDSPVNSKELHQAMDSSVKIAAGETNENDASEMDEDEAEAPLGDTDMSLRKGRKYRSKVTSDDST</sequence>
<evidence type="ECO:0000256" key="9">
    <source>
        <dbReference type="ARBA" id="ARBA00035304"/>
    </source>
</evidence>
<evidence type="ECO:0000256" key="4">
    <source>
        <dbReference type="ARBA" id="ARBA00022490"/>
    </source>
</evidence>
<evidence type="ECO:0000256" key="6">
    <source>
        <dbReference type="ARBA" id="ARBA00022728"/>
    </source>
</evidence>
<dbReference type="Gramene" id="ONK58623">
    <property type="protein sequence ID" value="ONK58623"/>
    <property type="gene ID" value="A4U43_C09F14960"/>
</dbReference>
<dbReference type="AlphaFoldDB" id="A0A5P1E9J5"/>
<reference evidence="13" key="1">
    <citation type="journal article" date="2017" name="Nat. Commun.">
        <title>The asparagus genome sheds light on the origin and evolution of a young Y chromosome.</title>
        <authorList>
            <person name="Harkess A."/>
            <person name="Zhou J."/>
            <person name="Xu C."/>
            <person name="Bowers J.E."/>
            <person name="Van der Hulst R."/>
            <person name="Ayyampalayam S."/>
            <person name="Mercati F."/>
            <person name="Riccardi P."/>
            <person name="McKain M.R."/>
            <person name="Kakrana A."/>
            <person name="Tang H."/>
            <person name="Ray J."/>
            <person name="Groenendijk J."/>
            <person name="Arikit S."/>
            <person name="Mathioni S.M."/>
            <person name="Nakano M."/>
            <person name="Shan H."/>
            <person name="Telgmann-Rauber A."/>
            <person name="Kanno A."/>
            <person name="Yue Z."/>
            <person name="Chen H."/>
            <person name="Li W."/>
            <person name="Chen Y."/>
            <person name="Xu X."/>
            <person name="Zhang Y."/>
            <person name="Luo S."/>
            <person name="Chen H."/>
            <person name="Gao J."/>
            <person name="Mao Z."/>
            <person name="Pires J.C."/>
            <person name="Luo M."/>
            <person name="Kudrna D."/>
            <person name="Wing R.A."/>
            <person name="Meyers B.C."/>
            <person name="Yi K."/>
            <person name="Kong H."/>
            <person name="Lavrijsen P."/>
            <person name="Sunseri F."/>
            <person name="Falavigna A."/>
            <person name="Ye Y."/>
            <person name="Leebens-Mack J.H."/>
            <person name="Chen G."/>
        </authorList>
    </citation>
    <scope>NUCLEOTIDE SEQUENCE [LARGE SCALE GENOMIC DNA]</scope>
    <source>
        <strain evidence="13">cv. DH0086</strain>
    </source>
</reference>
<dbReference type="OMA" id="ERLYMSD"/>
<dbReference type="GO" id="GO:0005737">
    <property type="term" value="C:cytoplasm"/>
    <property type="evidence" value="ECO:0007669"/>
    <property type="project" value="UniProtKB-SubCell"/>
</dbReference>
<evidence type="ECO:0000313" key="13">
    <source>
        <dbReference type="Proteomes" id="UP000243459"/>
    </source>
</evidence>
<keyword evidence="8" id="KW-0539">Nucleus</keyword>
<organism evidence="12 13">
    <name type="scientific">Asparagus officinalis</name>
    <name type="common">Garden asparagus</name>
    <dbReference type="NCBI Taxonomy" id="4686"/>
    <lineage>
        <taxon>Eukaryota</taxon>
        <taxon>Viridiplantae</taxon>
        <taxon>Streptophyta</taxon>
        <taxon>Embryophyta</taxon>
        <taxon>Tracheophyta</taxon>
        <taxon>Spermatophyta</taxon>
        <taxon>Magnoliopsida</taxon>
        <taxon>Liliopsida</taxon>
        <taxon>Asparagales</taxon>
        <taxon>Asparagaceae</taxon>
        <taxon>Asparagoideae</taxon>
        <taxon>Asparagus</taxon>
    </lineage>
</organism>
<feature type="compositionally biased region" description="Acidic residues" evidence="11">
    <location>
        <begin position="255"/>
        <end position="264"/>
    </location>
</feature>
<feature type="compositionally biased region" description="Acidic residues" evidence="11">
    <location>
        <begin position="375"/>
        <end position="388"/>
    </location>
</feature>
<name>A0A5P1E9J5_ASPOF</name>
<dbReference type="InterPro" id="IPR029338">
    <property type="entry name" value="TSSC4"/>
</dbReference>
<feature type="compositionally biased region" description="Basic and acidic residues" evidence="11">
    <location>
        <begin position="104"/>
        <end position="114"/>
    </location>
</feature>
<dbReference type="OrthoDB" id="1906282at2759"/>
<proteinExistence type="inferred from homology"/>
<evidence type="ECO:0000256" key="8">
    <source>
        <dbReference type="ARBA" id="ARBA00023242"/>
    </source>
</evidence>
<feature type="compositionally biased region" description="Acidic residues" evidence="11">
    <location>
        <begin position="85"/>
        <end position="103"/>
    </location>
</feature>
<dbReference type="Proteomes" id="UP000243459">
    <property type="component" value="Chromosome 9"/>
</dbReference>
<comment type="similarity">
    <text evidence="3">Belongs to the TSSC4 family.</text>
</comment>
<keyword evidence="4" id="KW-0963">Cytoplasm</keyword>
<keyword evidence="5" id="KW-0507">mRNA processing</keyword>
<feature type="compositionally biased region" description="Basic and acidic residues" evidence="11">
    <location>
        <begin position="302"/>
        <end position="325"/>
    </location>
</feature>
<evidence type="ECO:0000256" key="2">
    <source>
        <dbReference type="ARBA" id="ARBA00004496"/>
    </source>
</evidence>
<dbReference type="PANTHER" id="PTHR13445:SF3">
    <property type="entry name" value="U5 SMALL NUCLEAR RIBONUCLEOPROTEIN TSSC4"/>
    <property type="match status" value="1"/>
</dbReference>
<dbReference type="EMBL" id="CM007389">
    <property type="protein sequence ID" value="ONK58623.1"/>
    <property type="molecule type" value="Genomic_DNA"/>
</dbReference>
<gene>
    <name evidence="12" type="ORF">A4U43_C09F14960</name>
</gene>
<evidence type="ECO:0000256" key="3">
    <source>
        <dbReference type="ARBA" id="ARBA00010362"/>
    </source>
</evidence>
<evidence type="ECO:0000256" key="5">
    <source>
        <dbReference type="ARBA" id="ARBA00022664"/>
    </source>
</evidence>
<dbReference type="GO" id="GO:0005681">
    <property type="term" value="C:spliceosomal complex"/>
    <property type="evidence" value="ECO:0007669"/>
    <property type="project" value="UniProtKB-KW"/>
</dbReference>
<evidence type="ECO:0000256" key="10">
    <source>
        <dbReference type="ARBA" id="ARBA00045970"/>
    </source>
</evidence>
<dbReference type="GO" id="GO:0008380">
    <property type="term" value="P:RNA splicing"/>
    <property type="evidence" value="ECO:0007669"/>
    <property type="project" value="UniProtKB-KW"/>
</dbReference>
<dbReference type="PANTHER" id="PTHR13445">
    <property type="entry name" value="TUMOR SUPPRESSING SUBTRANSFERABLE CANDIDATE 4 TSSC4"/>
    <property type="match status" value="1"/>
</dbReference>
<keyword evidence="7" id="KW-0508">mRNA splicing</keyword>
<protein>
    <recommendedName>
        <fullName evidence="9">U5 small nuclear ribonucleoprotein TSSC4</fullName>
    </recommendedName>
</protein>
<dbReference type="GO" id="GO:0006397">
    <property type="term" value="P:mRNA processing"/>
    <property type="evidence" value="ECO:0007669"/>
    <property type="project" value="UniProtKB-KW"/>
</dbReference>
<keyword evidence="13" id="KW-1185">Reference proteome</keyword>
<keyword evidence="6" id="KW-0747">Spliceosome</keyword>
<evidence type="ECO:0000256" key="1">
    <source>
        <dbReference type="ARBA" id="ARBA00004123"/>
    </source>
</evidence>
<evidence type="ECO:0000313" key="12">
    <source>
        <dbReference type="EMBL" id="ONK58623.1"/>
    </source>
</evidence>
<feature type="compositionally biased region" description="Basic and acidic residues" evidence="11">
    <location>
        <begin position="37"/>
        <end position="68"/>
    </location>
</feature>
<evidence type="ECO:0000256" key="7">
    <source>
        <dbReference type="ARBA" id="ARBA00023187"/>
    </source>
</evidence>
<feature type="region of interest" description="Disordered" evidence="11">
    <location>
        <begin position="238"/>
        <end position="414"/>
    </location>
</feature>